<accession>A0A1G4B9P6</accession>
<protein>
    <submittedName>
        <fullName evidence="2">Uncharacterized protein</fullName>
    </submittedName>
</protein>
<feature type="transmembrane region" description="Helical" evidence="1">
    <location>
        <begin position="20"/>
        <end position="37"/>
    </location>
</feature>
<dbReference type="AlphaFoldDB" id="A0A1G4B9P6"/>
<feature type="transmembrane region" description="Helical" evidence="1">
    <location>
        <begin position="44"/>
        <end position="64"/>
    </location>
</feature>
<keyword evidence="1" id="KW-0472">Membrane</keyword>
<comment type="caution">
    <text evidence="2">The sequence shown here is derived from an EMBL/GenBank/DDBJ whole genome shotgun (WGS) entry which is preliminary data.</text>
</comment>
<gene>
    <name evidence="2" type="ORF">CORC01_06637</name>
</gene>
<name>A0A1G4B9P6_9PEZI</name>
<evidence type="ECO:0000313" key="2">
    <source>
        <dbReference type="EMBL" id="OHE98123.1"/>
    </source>
</evidence>
<evidence type="ECO:0000313" key="3">
    <source>
        <dbReference type="Proteomes" id="UP000176998"/>
    </source>
</evidence>
<dbReference type="RefSeq" id="XP_022475274.1">
    <property type="nucleotide sequence ID" value="XM_022618276.1"/>
</dbReference>
<evidence type="ECO:0000256" key="1">
    <source>
        <dbReference type="SAM" id="Phobius"/>
    </source>
</evidence>
<sequence>MLVLYLEDSRHAARPNFTRLSLWLLLFQATGIGVLSVDSKQVALVLWNVFPILVPAAFAGIQAVTSAARGKQHQATGSRGEDAATITRPSIQTSRHTMSTISLIYAPALIVSVYSHVAILAVTLFTRLFPALFRPEHLASLTPWGVFVPPLAVVAGQTCGRRGE</sequence>
<dbReference type="EMBL" id="MJBS01000050">
    <property type="protein sequence ID" value="OHE98123.1"/>
    <property type="molecule type" value="Genomic_DNA"/>
</dbReference>
<organism evidence="2 3">
    <name type="scientific">Colletotrichum orchidophilum</name>
    <dbReference type="NCBI Taxonomy" id="1209926"/>
    <lineage>
        <taxon>Eukaryota</taxon>
        <taxon>Fungi</taxon>
        <taxon>Dikarya</taxon>
        <taxon>Ascomycota</taxon>
        <taxon>Pezizomycotina</taxon>
        <taxon>Sordariomycetes</taxon>
        <taxon>Hypocreomycetidae</taxon>
        <taxon>Glomerellales</taxon>
        <taxon>Glomerellaceae</taxon>
        <taxon>Colletotrichum</taxon>
    </lineage>
</organism>
<reference evidence="2 3" key="1">
    <citation type="submission" date="2016-09" db="EMBL/GenBank/DDBJ databases">
        <authorList>
            <person name="Capua I."/>
            <person name="De Benedictis P."/>
            <person name="Joannis T."/>
            <person name="Lombin L.H."/>
            <person name="Cattoli G."/>
        </authorList>
    </citation>
    <scope>NUCLEOTIDE SEQUENCE [LARGE SCALE GENOMIC DNA]</scope>
    <source>
        <strain evidence="2 3">IMI 309357</strain>
    </source>
</reference>
<feature type="transmembrane region" description="Helical" evidence="1">
    <location>
        <begin position="104"/>
        <end position="125"/>
    </location>
</feature>
<keyword evidence="1" id="KW-1133">Transmembrane helix</keyword>
<proteinExistence type="predicted"/>
<dbReference type="Proteomes" id="UP000176998">
    <property type="component" value="Unassembled WGS sequence"/>
</dbReference>
<dbReference type="OrthoDB" id="72269at2759"/>
<keyword evidence="1" id="KW-0812">Transmembrane</keyword>
<dbReference type="GeneID" id="34559786"/>
<keyword evidence="3" id="KW-1185">Reference proteome</keyword>